<dbReference type="AlphaFoldDB" id="A0A0E9S1G3"/>
<reference evidence="1" key="1">
    <citation type="submission" date="2014-11" db="EMBL/GenBank/DDBJ databases">
        <authorList>
            <person name="Amaro Gonzalez C."/>
        </authorList>
    </citation>
    <scope>NUCLEOTIDE SEQUENCE</scope>
</reference>
<sequence length="91" mass="10122">MLGNVKCSSLNLPLIASLSTWHFHQLFFDSPDVLDMWLIVLRRNVSMPVHLLFSASLLCLLQLLIGKLRLDYIAEALLSQSGITIASVSVL</sequence>
<name>A0A0E9S1G3_ANGAN</name>
<organism evidence="1">
    <name type="scientific">Anguilla anguilla</name>
    <name type="common">European freshwater eel</name>
    <name type="synonym">Muraena anguilla</name>
    <dbReference type="NCBI Taxonomy" id="7936"/>
    <lineage>
        <taxon>Eukaryota</taxon>
        <taxon>Metazoa</taxon>
        <taxon>Chordata</taxon>
        <taxon>Craniata</taxon>
        <taxon>Vertebrata</taxon>
        <taxon>Euteleostomi</taxon>
        <taxon>Actinopterygii</taxon>
        <taxon>Neopterygii</taxon>
        <taxon>Teleostei</taxon>
        <taxon>Anguilliformes</taxon>
        <taxon>Anguillidae</taxon>
        <taxon>Anguilla</taxon>
    </lineage>
</organism>
<protein>
    <submittedName>
        <fullName evidence="1">Uncharacterized protein</fullName>
    </submittedName>
</protein>
<dbReference type="EMBL" id="GBXM01073530">
    <property type="protein sequence ID" value="JAH35047.1"/>
    <property type="molecule type" value="Transcribed_RNA"/>
</dbReference>
<proteinExistence type="predicted"/>
<accession>A0A0E9S1G3</accession>
<evidence type="ECO:0000313" key="1">
    <source>
        <dbReference type="EMBL" id="JAH35047.1"/>
    </source>
</evidence>
<reference evidence="1" key="2">
    <citation type="journal article" date="2015" name="Fish Shellfish Immunol.">
        <title>Early steps in the European eel (Anguilla anguilla)-Vibrio vulnificus interaction in the gills: Role of the RtxA13 toxin.</title>
        <authorList>
            <person name="Callol A."/>
            <person name="Pajuelo D."/>
            <person name="Ebbesson L."/>
            <person name="Teles M."/>
            <person name="MacKenzie S."/>
            <person name="Amaro C."/>
        </authorList>
    </citation>
    <scope>NUCLEOTIDE SEQUENCE</scope>
</reference>